<reference evidence="2" key="1">
    <citation type="submission" date="2016-10" db="EMBL/GenBank/DDBJ databases">
        <title>Chloroplast genomes as a tool to resolve red algal phylogenies: a case study in the Nemaliales.</title>
        <authorList>
            <person name="Costa J.F."/>
            <person name="Lin S.M."/>
            <person name="Macaya E.C."/>
            <person name="Fernandez-Garcia C."/>
            <person name="Verbruggen H."/>
        </authorList>
    </citation>
    <scope>NUCLEOTIDE SEQUENCE</scope>
    <source>
        <strain evidence="2">HV00480</strain>
    </source>
</reference>
<keyword evidence="1" id="KW-1133">Transmembrane helix</keyword>
<keyword evidence="1" id="KW-0472">Membrane</keyword>
<feature type="transmembrane region" description="Helical" evidence="1">
    <location>
        <begin position="131"/>
        <end position="155"/>
    </location>
</feature>
<keyword evidence="2" id="KW-0934">Plastid</keyword>
<proteinExistence type="predicted"/>
<gene>
    <name evidence="2" type="primary">ORF_5</name>
    <name evidence="2" type="ORF">HV00480_107</name>
</gene>
<evidence type="ECO:0000313" key="2">
    <source>
        <dbReference type="EMBL" id="SCW22152.1"/>
    </source>
</evidence>
<keyword evidence="2" id="KW-0150">Chloroplast</keyword>
<accession>A0A1G4NTZ7</accession>
<feature type="transmembrane region" description="Helical" evidence="1">
    <location>
        <begin position="24"/>
        <end position="55"/>
    </location>
</feature>
<dbReference type="AlphaFoldDB" id="A0A1G4NTZ7"/>
<protein>
    <submittedName>
        <fullName evidence="2">Uncharacterized protein</fullName>
    </submittedName>
</protein>
<evidence type="ECO:0000256" key="1">
    <source>
        <dbReference type="SAM" id="Phobius"/>
    </source>
</evidence>
<feature type="transmembrane region" description="Helical" evidence="1">
    <location>
        <begin position="67"/>
        <end position="89"/>
    </location>
</feature>
<dbReference type="EMBL" id="LT622867">
    <property type="protein sequence ID" value="SCW22152.1"/>
    <property type="molecule type" value="Genomic_DNA"/>
</dbReference>
<organism evidence="2">
    <name type="scientific">Hommersandiophycus borowitzkae</name>
    <dbReference type="NCBI Taxonomy" id="268573"/>
    <lineage>
        <taxon>Eukaryota</taxon>
        <taxon>Rhodophyta</taxon>
        <taxon>Florideophyceae</taxon>
        <taxon>Nemaliophycidae</taxon>
        <taxon>Nemaliales</taxon>
        <taxon>Liagoraceae</taxon>
        <taxon>Hommersandiophycus</taxon>
    </lineage>
</organism>
<keyword evidence="1" id="KW-0812">Transmembrane</keyword>
<reference evidence="2" key="2">
    <citation type="submission" date="2016-10" db="EMBL/GenBank/DDBJ databases">
        <authorList>
            <person name="de Groot N.N."/>
        </authorList>
    </citation>
    <scope>NUCLEOTIDE SEQUENCE</scope>
    <source>
        <strain evidence="2">HV00480</strain>
    </source>
</reference>
<geneLocation type="chloroplast" evidence="2"/>
<dbReference type="GeneID" id="29999118"/>
<dbReference type="RefSeq" id="YP_009313898.1">
    <property type="nucleotide sequence ID" value="NC_031659.1"/>
</dbReference>
<feature type="transmembrane region" description="Helical" evidence="1">
    <location>
        <begin position="101"/>
        <end position="119"/>
    </location>
</feature>
<sequence>MIIFNQSINVPIYWFAKMSNQYKLIIISLYIVLVPFYPIYLLLFQHIVLIIIYRLEFYDYPILYKRWCLICLLIYSFYFLSIFITPNIPSLSINIQYHVKIYMPFLVLWKNLLGGYLYISHYSGCIYQSISLSLPIIVTRSYLILINYLSLYNFIVTTTHREKLIIGWINLILNTKTYNSFINDIMIIIMLSTELIDMLIYKYKYNQTAIMLRGLTKLQVIYSTNYVVKLFIVQYRNLSIKLISNIVYSLYMKELLYRYLNLWLLI</sequence>
<name>A0A1G4NTZ7_9FLOR</name>